<dbReference type="Proteomes" id="UP001172082">
    <property type="component" value="Unassembled WGS sequence"/>
</dbReference>
<dbReference type="Gene3D" id="1.10.287.860">
    <property type="entry name" value="Nucleotidyltransferase"/>
    <property type="match status" value="1"/>
</dbReference>
<evidence type="ECO:0000313" key="2">
    <source>
        <dbReference type="EMBL" id="MDN5199931.1"/>
    </source>
</evidence>
<name>A0ABT8KGU1_9BACT</name>
<sequence>MDKIEEFVSEFEGKRPFYKRFTGKIQVLIEELLIGEGIKLHTIETRTKEVDSFREKITRNGYKEPFKEMTDLSGIRIITYYQDDQDKIIECIKSEFKIDEKNSEDKRNKLKPHEFGYLSVHLIVELDDRRKRLAEWKNFKGYKAEIQIRTVLQHSWASISHALEYKTKHDVPTGLKRKLYRLAGLIELADEEFLQMKIKHDELGKNLQQKDILPSETEINFLSIQQYLEKSELLKELVEVALSAGFVDEPPNYVPTGNDVSALVSIIAFLRVRFINELDEILKKNSSISFKFFEKLLEKNRWRANNTVVLAIVLLYEFRLKQDKIQTFVDLTGWHIVVINTILETANEIGSKN</sequence>
<dbReference type="InterPro" id="IPR043519">
    <property type="entry name" value="NT_sf"/>
</dbReference>
<keyword evidence="3" id="KW-1185">Reference proteome</keyword>
<dbReference type="PANTHER" id="PTHR41773">
    <property type="entry name" value="GTP PYROPHOSPHATASE-RELATED"/>
    <property type="match status" value="1"/>
</dbReference>
<dbReference type="CDD" id="cd05399">
    <property type="entry name" value="NT_Rel-Spo_like"/>
    <property type="match status" value="1"/>
</dbReference>
<dbReference type="Pfam" id="PF04607">
    <property type="entry name" value="RelA_SpoT"/>
    <property type="match status" value="1"/>
</dbReference>
<accession>A0ABT8KGU1</accession>
<gene>
    <name evidence="2" type="ORF">QQ008_01120</name>
</gene>
<evidence type="ECO:0000313" key="3">
    <source>
        <dbReference type="Proteomes" id="UP001172082"/>
    </source>
</evidence>
<proteinExistence type="predicted"/>
<dbReference type="PANTHER" id="PTHR41773:SF1">
    <property type="entry name" value="RELA_SPOT DOMAIN-CONTAINING PROTEIN"/>
    <property type="match status" value="1"/>
</dbReference>
<reference evidence="2" key="1">
    <citation type="submission" date="2023-06" db="EMBL/GenBank/DDBJ databases">
        <title>Genomic of Parafulvivirga corallium.</title>
        <authorList>
            <person name="Wang G."/>
        </authorList>
    </citation>
    <scope>NUCLEOTIDE SEQUENCE</scope>
    <source>
        <strain evidence="2">BMA10</strain>
    </source>
</reference>
<dbReference type="SUPFAM" id="SSF81301">
    <property type="entry name" value="Nucleotidyltransferase"/>
    <property type="match status" value="1"/>
</dbReference>
<organism evidence="2 3">
    <name type="scientific">Splendidivirga corallicola</name>
    <dbReference type="NCBI Taxonomy" id="3051826"/>
    <lineage>
        <taxon>Bacteria</taxon>
        <taxon>Pseudomonadati</taxon>
        <taxon>Bacteroidota</taxon>
        <taxon>Cytophagia</taxon>
        <taxon>Cytophagales</taxon>
        <taxon>Splendidivirgaceae</taxon>
        <taxon>Splendidivirga</taxon>
    </lineage>
</organism>
<feature type="domain" description="RelA/SpoT" evidence="1">
    <location>
        <begin position="45"/>
        <end position="171"/>
    </location>
</feature>
<evidence type="ECO:0000259" key="1">
    <source>
        <dbReference type="SMART" id="SM00954"/>
    </source>
</evidence>
<comment type="caution">
    <text evidence="2">The sequence shown here is derived from an EMBL/GenBank/DDBJ whole genome shotgun (WGS) entry which is preliminary data.</text>
</comment>
<protein>
    <recommendedName>
        <fullName evidence="1">RelA/SpoT domain-containing protein</fullName>
    </recommendedName>
</protein>
<dbReference type="SMART" id="SM00954">
    <property type="entry name" value="RelA_SpoT"/>
    <property type="match status" value="1"/>
</dbReference>
<dbReference type="RefSeq" id="WP_346749961.1">
    <property type="nucleotide sequence ID" value="NZ_JAUJEA010000001.1"/>
</dbReference>
<dbReference type="EMBL" id="JAUJEA010000001">
    <property type="protein sequence ID" value="MDN5199931.1"/>
    <property type="molecule type" value="Genomic_DNA"/>
</dbReference>
<dbReference type="InterPro" id="IPR007685">
    <property type="entry name" value="RelA_SpoT"/>
</dbReference>
<dbReference type="Gene3D" id="3.30.460.10">
    <property type="entry name" value="Beta Polymerase, domain 2"/>
    <property type="match status" value="1"/>
</dbReference>